<feature type="binding site" evidence="10 12">
    <location>
        <position position="132"/>
    </location>
    <ligand>
        <name>L-glutamine</name>
        <dbReference type="ChEBI" id="CHEBI:58359"/>
    </ligand>
</feature>
<feature type="binding site" evidence="10 12">
    <location>
        <begin position="169"/>
        <end position="170"/>
    </location>
    <ligand>
        <name>L-glutamine</name>
        <dbReference type="ChEBI" id="CHEBI:58359"/>
    </ligand>
</feature>
<keyword evidence="4 10" id="KW-0315">Glutamine amidotransferase</keyword>
<dbReference type="GO" id="GO:0005829">
    <property type="term" value="C:cytosol"/>
    <property type="evidence" value="ECO:0007669"/>
    <property type="project" value="TreeGrafter"/>
</dbReference>
<dbReference type="GO" id="GO:0042823">
    <property type="term" value="P:pyridoxal phosphate biosynthetic process"/>
    <property type="evidence" value="ECO:0007669"/>
    <property type="project" value="UniProtKB-UniRule"/>
</dbReference>
<accession>A0A9D2HD40</accession>
<dbReference type="GO" id="GO:0008614">
    <property type="term" value="P:pyridoxine metabolic process"/>
    <property type="evidence" value="ECO:0007669"/>
    <property type="project" value="TreeGrafter"/>
</dbReference>
<dbReference type="Pfam" id="PF01174">
    <property type="entry name" value="SNO"/>
    <property type="match status" value="2"/>
</dbReference>
<dbReference type="FunFam" id="3.40.50.880:FF:000010">
    <property type="entry name" value="uncharacterized protein LOC100176842 isoform X2"/>
    <property type="match status" value="1"/>
</dbReference>
<reference evidence="14" key="2">
    <citation type="submission" date="2021-04" db="EMBL/GenBank/DDBJ databases">
        <authorList>
            <person name="Gilroy R."/>
        </authorList>
    </citation>
    <scope>NUCLEOTIDE SEQUENCE</scope>
    <source>
        <strain evidence="14">CHK186-16707</strain>
    </source>
</reference>
<feature type="active site" description="Nucleophile" evidence="10 11">
    <location>
        <position position="85"/>
    </location>
</feature>
<evidence type="ECO:0000313" key="15">
    <source>
        <dbReference type="Proteomes" id="UP000824225"/>
    </source>
</evidence>
<feature type="binding site" evidence="10 12">
    <location>
        <begin position="53"/>
        <end position="55"/>
    </location>
    <ligand>
        <name>L-glutamine</name>
        <dbReference type="ChEBI" id="CHEBI:58359"/>
    </ligand>
</feature>
<evidence type="ECO:0000256" key="12">
    <source>
        <dbReference type="PIRSR" id="PIRSR005639-2"/>
    </source>
</evidence>
<comment type="catalytic activity">
    <reaction evidence="7 10">
        <text>L-glutamine + H2O = L-glutamate + NH4(+)</text>
        <dbReference type="Rhea" id="RHEA:15889"/>
        <dbReference type="ChEBI" id="CHEBI:15377"/>
        <dbReference type="ChEBI" id="CHEBI:28938"/>
        <dbReference type="ChEBI" id="CHEBI:29985"/>
        <dbReference type="ChEBI" id="CHEBI:58359"/>
        <dbReference type="EC" id="3.5.1.2"/>
    </reaction>
</comment>
<evidence type="ECO:0000256" key="13">
    <source>
        <dbReference type="SAM" id="MobiDB-lite"/>
    </source>
</evidence>
<dbReference type="EMBL" id="DXAN01000006">
    <property type="protein sequence ID" value="HJA08217.1"/>
    <property type="molecule type" value="Genomic_DNA"/>
</dbReference>
<reference evidence="14" key="1">
    <citation type="journal article" date="2021" name="PeerJ">
        <title>Extensive microbial diversity within the chicken gut microbiome revealed by metagenomics and culture.</title>
        <authorList>
            <person name="Gilroy R."/>
            <person name="Ravi A."/>
            <person name="Getino M."/>
            <person name="Pursley I."/>
            <person name="Horton D.L."/>
            <person name="Alikhan N.F."/>
            <person name="Baker D."/>
            <person name="Gharbi K."/>
            <person name="Hall N."/>
            <person name="Watson M."/>
            <person name="Adriaenssens E.M."/>
            <person name="Foster-Nyarko E."/>
            <person name="Jarju S."/>
            <person name="Secka A."/>
            <person name="Antonio M."/>
            <person name="Oren A."/>
            <person name="Chaudhuri R.R."/>
            <person name="La Ragione R."/>
            <person name="Hildebrand F."/>
            <person name="Pallen M.J."/>
        </authorList>
    </citation>
    <scope>NUCLEOTIDE SEQUENCE</scope>
    <source>
        <strain evidence="14">CHK186-16707</strain>
    </source>
</reference>
<name>A0A9D2HD40_9BACT</name>
<feature type="active site" description="Charge relay system" evidence="10 11">
    <location>
        <position position="211"/>
    </location>
</feature>
<evidence type="ECO:0000256" key="3">
    <source>
        <dbReference type="ARBA" id="ARBA00022898"/>
    </source>
</evidence>
<dbReference type="InterPro" id="IPR002161">
    <property type="entry name" value="PdxT/SNO"/>
</dbReference>
<dbReference type="PROSITE" id="PS01236">
    <property type="entry name" value="PDXT_SNO_1"/>
    <property type="match status" value="1"/>
</dbReference>
<feature type="region of interest" description="Disordered" evidence="13">
    <location>
        <begin position="103"/>
        <end position="122"/>
    </location>
</feature>
<feature type="active site" description="Charge relay system" evidence="10 11">
    <location>
        <position position="213"/>
    </location>
</feature>
<dbReference type="PANTHER" id="PTHR31559:SF0">
    <property type="entry name" value="PYRIDOXAL 5'-PHOSPHATE SYNTHASE SUBUNIT SNO1-RELATED"/>
    <property type="match status" value="1"/>
</dbReference>
<dbReference type="GO" id="GO:0036381">
    <property type="term" value="F:pyridoxal 5'-phosphate synthase (glutamine hydrolysing) activity"/>
    <property type="evidence" value="ECO:0007669"/>
    <property type="project" value="UniProtKB-UniRule"/>
</dbReference>
<dbReference type="CDD" id="cd01749">
    <property type="entry name" value="GATase1_PB"/>
    <property type="match status" value="1"/>
</dbReference>
<dbReference type="EC" id="3.5.1.2" evidence="10"/>
<evidence type="ECO:0000256" key="4">
    <source>
        <dbReference type="ARBA" id="ARBA00022962"/>
    </source>
</evidence>
<comment type="caution">
    <text evidence="14">The sequence shown here is derived from an EMBL/GenBank/DDBJ whole genome shotgun (WGS) entry which is preliminary data.</text>
</comment>
<dbReference type="HAMAP" id="MF_01615">
    <property type="entry name" value="PdxT"/>
    <property type="match status" value="1"/>
</dbReference>
<keyword evidence="3 10" id="KW-0663">Pyridoxal phosphate</keyword>
<dbReference type="InterPro" id="IPR029062">
    <property type="entry name" value="Class_I_gatase-like"/>
</dbReference>
<comment type="subunit">
    <text evidence="9 10">In the presence of PdxS, forms a dodecamer of heterodimers. Only shows activity in the heterodimer.</text>
</comment>
<dbReference type="SUPFAM" id="SSF52317">
    <property type="entry name" value="Class I glutamine amidotransferase-like"/>
    <property type="match status" value="1"/>
</dbReference>
<sequence>MPRIGVLALQGAFREHVRALERCGAEAVLIRKPLGGGPHGGLDGLDGLILPGGESTSMGRLLTDWRLLDPIRRCGLDGMPLFGTCAGLILLCRRIMTSAVQASSAEKAGPRPPELRPSDQPRLGLLDATVLRNAFGRQTDSFECDLEVRGVTDARRESSPHRPMRAVFIRAPLLLDCGPDVDILARAPGRDEESGRPAAVRQGRVLGASFHPELTDDLRLHAYFLSLIR</sequence>
<dbReference type="GO" id="GO:0006543">
    <property type="term" value="P:L-glutamine catabolic process"/>
    <property type="evidence" value="ECO:0007669"/>
    <property type="project" value="UniProtKB-UniRule"/>
</dbReference>
<evidence type="ECO:0000256" key="8">
    <source>
        <dbReference type="ARBA" id="ARBA00054599"/>
    </source>
</evidence>
<comment type="pathway">
    <text evidence="10">Cofactor biosynthesis; pyridoxal 5'-phosphate biosynthesis.</text>
</comment>
<comment type="catalytic activity">
    <reaction evidence="6 10">
        <text>aldehydo-D-ribose 5-phosphate + D-glyceraldehyde 3-phosphate + L-glutamine = pyridoxal 5'-phosphate + L-glutamate + phosphate + 3 H2O + H(+)</text>
        <dbReference type="Rhea" id="RHEA:31507"/>
        <dbReference type="ChEBI" id="CHEBI:15377"/>
        <dbReference type="ChEBI" id="CHEBI:15378"/>
        <dbReference type="ChEBI" id="CHEBI:29985"/>
        <dbReference type="ChEBI" id="CHEBI:43474"/>
        <dbReference type="ChEBI" id="CHEBI:58273"/>
        <dbReference type="ChEBI" id="CHEBI:58359"/>
        <dbReference type="ChEBI" id="CHEBI:59776"/>
        <dbReference type="ChEBI" id="CHEBI:597326"/>
        <dbReference type="EC" id="4.3.3.6"/>
    </reaction>
</comment>
<dbReference type="PIRSF" id="PIRSF005639">
    <property type="entry name" value="Glut_amidoT_SNO"/>
    <property type="match status" value="1"/>
</dbReference>
<proteinExistence type="inferred from homology"/>
<dbReference type="PROSITE" id="PS51273">
    <property type="entry name" value="GATASE_TYPE_1"/>
    <property type="match status" value="1"/>
</dbReference>
<gene>
    <name evidence="10" type="primary">pdxT</name>
    <name evidence="14" type="ORF">H9962_03375</name>
</gene>
<dbReference type="EC" id="4.3.3.6" evidence="10"/>
<dbReference type="Proteomes" id="UP000824225">
    <property type="component" value="Unassembled WGS sequence"/>
</dbReference>
<organism evidence="14 15">
    <name type="scientific">Candidatus Mailhella merdigallinarum</name>
    <dbReference type="NCBI Taxonomy" id="2838658"/>
    <lineage>
        <taxon>Bacteria</taxon>
        <taxon>Pseudomonadati</taxon>
        <taxon>Thermodesulfobacteriota</taxon>
        <taxon>Desulfovibrionia</taxon>
        <taxon>Desulfovibrionales</taxon>
        <taxon>Desulfovibrionaceae</taxon>
        <taxon>Mailhella</taxon>
    </lineage>
</organism>
<keyword evidence="5 10" id="KW-0456">Lyase</keyword>
<dbReference type="AlphaFoldDB" id="A0A9D2HD40"/>
<dbReference type="PROSITE" id="PS51130">
    <property type="entry name" value="PDXT_SNO_2"/>
    <property type="match status" value="1"/>
</dbReference>
<dbReference type="GO" id="GO:1903600">
    <property type="term" value="C:glutaminase complex"/>
    <property type="evidence" value="ECO:0007669"/>
    <property type="project" value="TreeGrafter"/>
</dbReference>
<comment type="similarity">
    <text evidence="1 10">Belongs to the glutaminase PdxT/SNO family.</text>
</comment>
<dbReference type="Gene3D" id="3.40.50.880">
    <property type="match status" value="1"/>
</dbReference>
<evidence type="ECO:0000256" key="7">
    <source>
        <dbReference type="ARBA" id="ARBA00049534"/>
    </source>
</evidence>
<evidence type="ECO:0000256" key="1">
    <source>
        <dbReference type="ARBA" id="ARBA00008345"/>
    </source>
</evidence>
<dbReference type="InterPro" id="IPR021196">
    <property type="entry name" value="PdxT/SNO_CS"/>
</dbReference>
<evidence type="ECO:0000256" key="2">
    <source>
        <dbReference type="ARBA" id="ARBA00022801"/>
    </source>
</evidence>
<evidence type="ECO:0000256" key="6">
    <source>
        <dbReference type="ARBA" id="ARBA00047992"/>
    </source>
</evidence>
<dbReference type="GO" id="GO:0004359">
    <property type="term" value="F:glutaminase activity"/>
    <property type="evidence" value="ECO:0007669"/>
    <property type="project" value="UniProtKB-UniRule"/>
</dbReference>
<evidence type="ECO:0000256" key="10">
    <source>
        <dbReference type="HAMAP-Rule" id="MF_01615"/>
    </source>
</evidence>
<keyword evidence="2 10" id="KW-0378">Hydrolase</keyword>
<evidence type="ECO:0000256" key="11">
    <source>
        <dbReference type="PIRSR" id="PIRSR005639-1"/>
    </source>
</evidence>
<dbReference type="PANTHER" id="PTHR31559">
    <property type="entry name" value="PYRIDOXAL 5'-PHOSPHATE SYNTHASE SUBUNIT SNO"/>
    <property type="match status" value="1"/>
</dbReference>
<evidence type="ECO:0000256" key="5">
    <source>
        <dbReference type="ARBA" id="ARBA00023239"/>
    </source>
</evidence>
<evidence type="ECO:0000313" key="14">
    <source>
        <dbReference type="EMBL" id="HJA08217.1"/>
    </source>
</evidence>
<evidence type="ECO:0000256" key="9">
    <source>
        <dbReference type="ARBA" id="ARBA00064749"/>
    </source>
</evidence>
<comment type="function">
    <text evidence="8 10">Catalyzes the hydrolysis of glutamine to glutamate and ammonia as part of the biosynthesis of pyridoxal 5'-phosphate. The resulting ammonia molecule is channeled to the active site of PdxS.</text>
</comment>
<protein>
    <recommendedName>
        <fullName evidence="10">Pyridoxal 5'-phosphate synthase subunit PdxT</fullName>
        <ecNumber evidence="10">4.3.3.6</ecNumber>
    </recommendedName>
    <alternativeName>
        <fullName evidence="10">Pdx2</fullName>
    </alternativeName>
    <alternativeName>
        <fullName evidence="10">Pyridoxal 5'-phosphate synthase glutaminase subunit</fullName>
        <ecNumber evidence="10">3.5.1.2</ecNumber>
    </alternativeName>
</protein>